<evidence type="ECO:0000256" key="4">
    <source>
        <dbReference type="ARBA" id="ARBA00022801"/>
    </source>
</evidence>
<dbReference type="PROSITE" id="PS51462">
    <property type="entry name" value="NUDIX"/>
    <property type="match status" value="1"/>
</dbReference>
<comment type="cofactor">
    <cofactor evidence="1">
        <name>Mn(2+)</name>
        <dbReference type="ChEBI" id="CHEBI:29035"/>
    </cofactor>
</comment>
<dbReference type="GO" id="GO:0046872">
    <property type="term" value="F:metal ion binding"/>
    <property type="evidence" value="ECO:0007669"/>
    <property type="project" value="UniProtKB-KW"/>
</dbReference>
<dbReference type="Gene3D" id="3.90.79.10">
    <property type="entry name" value="Nucleoside Triphosphate Pyrophosphohydrolase"/>
    <property type="match status" value="1"/>
</dbReference>
<organism evidence="8 9">
    <name type="scientific">Trichoplax adhaerens</name>
    <name type="common">Trichoplax reptans</name>
    <dbReference type="NCBI Taxonomy" id="10228"/>
    <lineage>
        <taxon>Eukaryota</taxon>
        <taxon>Metazoa</taxon>
        <taxon>Placozoa</taxon>
        <taxon>Uniplacotomia</taxon>
        <taxon>Trichoplacea</taxon>
        <taxon>Trichoplacidae</taxon>
        <taxon>Trichoplax</taxon>
    </lineage>
</organism>
<dbReference type="InParanoid" id="B3RLD1"/>
<dbReference type="RefSeq" id="XP_002108724.1">
    <property type="nucleotide sequence ID" value="XM_002108688.1"/>
</dbReference>
<keyword evidence="3" id="KW-0479">Metal-binding</keyword>
<feature type="non-terminal residue" evidence="8">
    <location>
        <position position="160"/>
    </location>
</feature>
<dbReference type="OrthoDB" id="206213at2759"/>
<dbReference type="FunCoup" id="B3RLD1">
    <property type="interactions" value="207"/>
</dbReference>
<keyword evidence="4" id="KW-0378">Hydrolase</keyword>
<dbReference type="GO" id="GO:0008893">
    <property type="term" value="F:guanosine-3',5'-bis(diphosphate) 3'-diphosphatase activity"/>
    <property type="evidence" value="ECO:0007669"/>
    <property type="project" value="UniProtKB-ARBA"/>
</dbReference>
<dbReference type="eggNOG" id="KOG3069">
    <property type="taxonomic scope" value="Eukaryota"/>
</dbReference>
<dbReference type="PANTHER" id="PTHR12992">
    <property type="entry name" value="NUDIX HYDROLASE"/>
    <property type="match status" value="1"/>
</dbReference>
<evidence type="ECO:0000313" key="9">
    <source>
        <dbReference type="Proteomes" id="UP000009022"/>
    </source>
</evidence>
<gene>
    <name evidence="8" type="ORF">TRIADDRAFT_6614</name>
</gene>
<dbReference type="CDD" id="cd03426">
    <property type="entry name" value="NUDIX_CoAse_Nudt7"/>
    <property type="match status" value="1"/>
</dbReference>
<keyword evidence="9" id="KW-1185">Reference proteome</keyword>
<dbReference type="GO" id="GO:0005737">
    <property type="term" value="C:cytoplasm"/>
    <property type="evidence" value="ECO:0007669"/>
    <property type="project" value="UniProtKB-ARBA"/>
</dbReference>
<dbReference type="FunFam" id="3.90.79.10:FF:000036">
    <property type="entry name" value="Nudix hydrolase 11"/>
    <property type="match status" value="1"/>
</dbReference>
<dbReference type="InterPro" id="IPR000086">
    <property type="entry name" value="NUDIX_hydrolase_dom"/>
</dbReference>
<feature type="domain" description="Nudix hydrolase" evidence="7">
    <location>
        <begin position="1"/>
        <end position="126"/>
    </location>
</feature>
<evidence type="ECO:0000256" key="1">
    <source>
        <dbReference type="ARBA" id="ARBA00001936"/>
    </source>
</evidence>
<evidence type="ECO:0000256" key="5">
    <source>
        <dbReference type="ARBA" id="ARBA00022842"/>
    </source>
</evidence>
<evidence type="ECO:0000256" key="6">
    <source>
        <dbReference type="ARBA" id="ARBA00023211"/>
    </source>
</evidence>
<dbReference type="KEGG" id="tad:TRIADDRAFT_6614"/>
<sequence>DQLQVILTQRTENLSSHKGQVAFPGGRKDPEDENTVATALREANEEIGLPSSHVDVVTTLYPVTSVNNLKVYPVISFINPHFEMILSQDEVSSAFTVPLETFLSDHNHEMDNIMHRRRNYTMHSFNYFDSVNDRQYKIWGLTAAILIQISVIAFNREPDF</sequence>
<dbReference type="InterPro" id="IPR015797">
    <property type="entry name" value="NUDIX_hydrolase-like_dom_sf"/>
</dbReference>
<keyword evidence="5" id="KW-0460">Magnesium</keyword>
<dbReference type="SUPFAM" id="SSF55811">
    <property type="entry name" value="Nudix"/>
    <property type="match status" value="1"/>
</dbReference>
<dbReference type="Pfam" id="PF00293">
    <property type="entry name" value="NUDIX"/>
    <property type="match status" value="1"/>
</dbReference>
<reference evidence="8 9" key="1">
    <citation type="journal article" date="2008" name="Nature">
        <title>The Trichoplax genome and the nature of placozoans.</title>
        <authorList>
            <person name="Srivastava M."/>
            <person name="Begovic E."/>
            <person name="Chapman J."/>
            <person name="Putnam N.H."/>
            <person name="Hellsten U."/>
            <person name="Kawashima T."/>
            <person name="Kuo A."/>
            <person name="Mitros T."/>
            <person name="Salamov A."/>
            <person name="Carpenter M.L."/>
            <person name="Signorovitch A.Y."/>
            <person name="Moreno M.A."/>
            <person name="Kamm K."/>
            <person name="Grimwood J."/>
            <person name="Schmutz J."/>
            <person name="Shapiro H."/>
            <person name="Grigoriev I.V."/>
            <person name="Buss L.W."/>
            <person name="Schierwater B."/>
            <person name="Dellaporta S.L."/>
            <person name="Rokhsar D.S."/>
        </authorList>
    </citation>
    <scope>NUCLEOTIDE SEQUENCE [LARGE SCALE GENOMIC DNA]</scope>
    <source>
        <strain evidence="8 9">Grell-BS-1999</strain>
    </source>
</reference>
<evidence type="ECO:0000313" key="8">
    <source>
        <dbReference type="EMBL" id="EDV29522.1"/>
    </source>
</evidence>
<evidence type="ECO:0000256" key="2">
    <source>
        <dbReference type="ARBA" id="ARBA00001946"/>
    </source>
</evidence>
<evidence type="ECO:0000256" key="3">
    <source>
        <dbReference type="ARBA" id="ARBA00022723"/>
    </source>
</evidence>
<evidence type="ECO:0000259" key="7">
    <source>
        <dbReference type="PROSITE" id="PS51462"/>
    </source>
</evidence>
<keyword evidence="6" id="KW-0464">Manganese</keyword>
<dbReference type="CTD" id="6749164"/>
<dbReference type="GO" id="GO:0034654">
    <property type="term" value="P:nucleobase-containing compound biosynthetic process"/>
    <property type="evidence" value="ECO:0007669"/>
    <property type="project" value="UniProtKB-ARBA"/>
</dbReference>
<dbReference type="GeneID" id="6749164"/>
<dbReference type="OMA" id="GMRDETD"/>
<dbReference type="GO" id="GO:0090407">
    <property type="term" value="P:organophosphate biosynthetic process"/>
    <property type="evidence" value="ECO:0007669"/>
    <property type="project" value="UniProtKB-ARBA"/>
</dbReference>
<dbReference type="PANTHER" id="PTHR12992:SF24">
    <property type="entry name" value="PEROXISOMAL COENZYME A DIPHOSPHATASE NUDT7"/>
    <property type="match status" value="1"/>
</dbReference>
<name>B3RLD1_TRIAD</name>
<dbReference type="PhylomeDB" id="B3RLD1"/>
<dbReference type="HOGENOM" id="CLU_040940_5_2_1"/>
<dbReference type="AlphaFoldDB" id="B3RLD1"/>
<accession>B3RLD1</accession>
<comment type="cofactor">
    <cofactor evidence="2">
        <name>Mg(2+)</name>
        <dbReference type="ChEBI" id="CHEBI:18420"/>
    </cofactor>
</comment>
<proteinExistence type="predicted"/>
<dbReference type="InterPro" id="IPR045121">
    <property type="entry name" value="CoAse"/>
</dbReference>
<protein>
    <recommendedName>
        <fullName evidence="7">Nudix hydrolase domain-containing protein</fullName>
    </recommendedName>
</protein>
<dbReference type="GO" id="GO:0015938">
    <property type="term" value="P:coenzyme A catabolic process"/>
    <property type="evidence" value="ECO:0000318"/>
    <property type="project" value="GO_Central"/>
</dbReference>
<dbReference type="GO" id="GO:0010945">
    <property type="term" value="F:coenzyme A diphosphatase activity"/>
    <property type="evidence" value="ECO:0007669"/>
    <property type="project" value="InterPro"/>
</dbReference>
<feature type="non-terminal residue" evidence="8">
    <location>
        <position position="1"/>
    </location>
</feature>
<dbReference type="Proteomes" id="UP000009022">
    <property type="component" value="Unassembled WGS sequence"/>
</dbReference>
<dbReference type="STRING" id="10228.B3RLD1"/>
<dbReference type="EMBL" id="DS985241">
    <property type="protein sequence ID" value="EDV29522.1"/>
    <property type="molecule type" value="Genomic_DNA"/>
</dbReference>